<feature type="domain" description="Protein export membrane protein SecD/SecF C-terminal" evidence="11">
    <location>
        <begin position="281"/>
        <end position="451"/>
    </location>
</feature>
<keyword evidence="3 9" id="KW-1003">Cell membrane</keyword>
<dbReference type="AlphaFoldDB" id="A0A0S7BLI4"/>
<dbReference type="SUPFAM" id="SSF82866">
    <property type="entry name" value="Multidrug efflux transporter AcrB transmembrane domain"/>
    <property type="match status" value="1"/>
</dbReference>
<evidence type="ECO:0000313" key="14">
    <source>
        <dbReference type="EMBL" id="GAP14843.1"/>
    </source>
</evidence>
<dbReference type="EMBL" id="DF967972">
    <property type="protein sequence ID" value="GAP14843.1"/>
    <property type="molecule type" value="Genomic_DNA"/>
</dbReference>
<dbReference type="GO" id="GO:0065002">
    <property type="term" value="P:intracellular protein transmembrane transport"/>
    <property type="evidence" value="ECO:0007669"/>
    <property type="project" value="UniProtKB-UniRule"/>
</dbReference>
<evidence type="ECO:0000256" key="6">
    <source>
        <dbReference type="ARBA" id="ARBA00022989"/>
    </source>
</evidence>
<keyword evidence="2 9" id="KW-0813">Transport</keyword>
<evidence type="ECO:0000259" key="12">
    <source>
        <dbReference type="Pfam" id="PF21760"/>
    </source>
</evidence>
<accession>A0A0S7BLI4</accession>
<dbReference type="Gene3D" id="3.30.1360.200">
    <property type="match status" value="1"/>
</dbReference>
<feature type="compositionally biased region" description="Low complexity" evidence="10">
    <location>
        <begin position="141"/>
        <end position="174"/>
    </location>
</feature>
<name>A0A0S7BLI4_9CHLR</name>
<dbReference type="PANTHER" id="PTHR30081">
    <property type="entry name" value="PROTEIN-EXPORT MEMBRANE PROTEIN SEC"/>
    <property type="match status" value="1"/>
</dbReference>
<dbReference type="InterPro" id="IPR054384">
    <property type="entry name" value="SecDF_P1_head"/>
</dbReference>
<evidence type="ECO:0000256" key="10">
    <source>
        <dbReference type="SAM" id="MobiDB-lite"/>
    </source>
</evidence>
<dbReference type="Gene3D" id="1.20.1640.10">
    <property type="entry name" value="Multidrug efflux transporter AcrB transmembrane domain"/>
    <property type="match status" value="1"/>
</dbReference>
<feature type="domain" description="SecDF P1 head subdomain" evidence="13">
    <location>
        <begin position="175"/>
        <end position="278"/>
    </location>
</feature>
<dbReference type="HAMAP" id="MF_01463_B">
    <property type="entry name" value="SecD_B"/>
    <property type="match status" value="1"/>
</dbReference>
<dbReference type="InterPro" id="IPR055344">
    <property type="entry name" value="SecD_SecF_C_bact"/>
</dbReference>
<dbReference type="GO" id="GO:0006605">
    <property type="term" value="P:protein targeting"/>
    <property type="evidence" value="ECO:0007669"/>
    <property type="project" value="UniProtKB-UniRule"/>
</dbReference>
<dbReference type="InterPro" id="IPR005791">
    <property type="entry name" value="SecD"/>
</dbReference>
<feature type="region of interest" description="Disordered" evidence="10">
    <location>
        <begin position="135"/>
        <end position="174"/>
    </location>
</feature>
<dbReference type="Gene3D" id="3.30.70.3400">
    <property type="match status" value="1"/>
</dbReference>
<dbReference type="PANTHER" id="PTHR30081:SF1">
    <property type="entry name" value="PROTEIN TRANSLOCASE SUBUNIT SECD"/>
    <property type="match status" value="1"/>
</dbReference>
<dbReference type="NCBIfam" id="TIGR01129">
    <property type="entry name" value="secD"/>
    <property type="match status" value="1"/>
</dbReference>
<dbReference type="STRING" id="360412.LARV_02619"/>
<evidence type="ECO:0000256" key="2">
    <source>
        <dbReference type="ARBA" id="ARBA00022448"/>
    </source>
</evidence>
<feature type="transmembrane region" description="Helical" evidence="9">
    <location>
        <begin position="428"/>
        <end position="446"/>
    </location>
</feature>
<keyword evidence="7 9" id="KW-0811">Translocation</keyword>
<dbReference type="OrthoDB" id="9805019at2"/>
<feature type="transmembrane region" description="Helical" evidence="9">
    <location>
        <begin position="301"/>
        <end position="319"/>
    </location>
</feature>
<comment type="caution">
    <text evidence="9">Lacks conserved residue(s) required for the propagation of feature annotation.</text>
</comment>
<evidence type="ECO:0000256" key="8">
    <source>
        <dbReference type="ARBA" id="ARBA00023136"/>
    </source>
</evidence>
<evidence type="ECO:0000256" key="7">
    <source>
        <dbReference type="ARBA" id="ARBA00023010"/>
    </source>
</evidence>
<evidence type="ECO:0000259" key="11">
    <source>
        <dbReference type="Pfam" id="PF02355"/>
    </source>
</evidence>
<feature type="domain" description="Protein translocase subunit SecDF P1" evidence="12">
    <location>
        <begin position="65"/>
        <end position="120"/>
    </location>
</feature>
<keyword evidence="8 9" id="KW-0472">Membrane</keyword>
<feature type="transmembrane region" description="Helical" evidence="9">
    <location>
        <begin position="403"/>
        <end position="422"/>
    </location>
</feature>
<keyword evidence="4 9" id="KW-0812">Transmembrane</keyword>
<sequence>MSRRYVNILLIFVLLAVSIWADLTTSGIGKFQPKTVLGLDLRGGLQVILEAKPAAGVTVTRQDLEDAKQILENRANALGVSEVTFQVAGDNSIVGEFPGVTDPKEVIDTISKVALLEFVDFGDVNQSEIMGKTVITDEGGTASTTATPEATASAEATPTAEATQSAEATPTAEPSITEKIWHTVMIGSDLKEVGVQPVQNSAYYEISFTLSDEGTKIFSDFTTNNVGKILGIVLDKKVISAPSINTAITEGQGVITGKFTRDEANNLAVQMRYGSLPVPLEVVQTRLIGPTLGADSLNKSLIAYGIGFVVMMLFMAIYYRVPGLMADLSIMTYAVIAFAIFRSIPVTLTLSGIAGFMLSTGSALDANILSFERMKEELRAGRTVAQAIELGWKRAWPSIRDSNIAALITSAILFWFGSTFGASIVKGFALTLALGVVISVFTALFVTRNFLGAVMSWIKDAEKRPGLFGL</sequence>
<comment type="subcellular location">
    <subcellularLocation>
        <location evidence="1 9">Cell membrane</location>
        <topology evidence="1 9">Multi-pass membrane protein</topology>
    </subcellularLocation>
</comment>
<dbReference type="NCBIfam" id="TIGR00916">
    <property type="entry name" value="2A0604s01"/>
    <property type="match status" value="1"/>
</dbReference>
<dbReference type="GO" id="GO:0005886">
    <property type="term" value="C:plasma membrane"/>
    <property type="evidence" value="ECO:0007669"/>
    <property type="project" value="UniProtKB-SubCell"/>
</dbReference>
<protein>
    <recommendedName>
        <fullName evidence="9">Protein translocase subunit SecD</fullName>
    </recommendedName>
</protein>
<evidence type="ECO:0000259" key="13">
    <source>
        <dbReference type="Pfam" id="PF22599"/>
    </source>
</evidence>
<dbReference type="InterPro" id="IPR048631">
    <property type="entry name" value="SecD_1st"/>
</dbReference>
<gene>
    <name evidence="9" type="primary">secD</name>
    <name evidence="14" type="ORF">LARV_02619</name>
</gene>
<evidence type="ECO:0000313" key="15">
    <source>
        <dbReference type="Proteomes" id="UP000055060"/>
    </source>
</evidence>
<dbReference type="Pfam" id="PF02355">
    <property type="entry name" value="SecD_SecF_C"/>
    <property type="match status" value="1"/>
</dbReference>
<dbReference type="GO" id="GO:0043952">
    <property type="term" value="P:protein transport by the Sec complex"/>
    <property type="evidence" value="ECO:0007669"/>
    <property type="project" value="UniProtKB-UniRule"/>
</dbReference>
<keyword evidence="5 9" id="KW-0653">Protein transport</keyword>
<evidence type="ECO:0000256" key="1">
    <source>
        <dbReference type="ARBA" id="ARBA00004651"/>
    </source>
</evidence>
<proteinExistence type="inferred from homology"/>
<dbReference type="Pfam" id="PF22599">
    <property type="entry name" value="SecDF_P1_head"/>
    <property type="match status" value="1"/>
</dbReference>
<dbReference type="GO" id="GO:0015450">
    <property type="term" value="F:protein-transporting ATPase activity"/>
    <property type="evidence" value="ECO:0007669"/>
    <property type="project" value="InterPro"/>
</dbReference>
<comment type="function">
    <text evidence="9">Part of the Sec protein translocase complex. Interacts with the SecYEG preprotein conducting channel. SecDF uses the proton motive force (PMF) to complete protein translocation after the ATP-dependent function of SecA.</text>
</comment>
<dbReference type="InterPro" id="IPR048634">
    <property type="entry name" value="SecD_SecF_C"/>
</dbReference>
<comment type="similarity">
    <text evidence="9">Belongs to the SecD/SecF family. SecD subfamily.</text>
</comment>
<keyword evidence="15" id="KW-1185">Reference proteome</keyword>
<comment type="subunit">
    <text evidence="9">Forms a complex with SecF. Part of the essential Sec protein translocation apparatus which comprises SecA, SecYEG and auxiliary proteins SecDF. Other proteins may also be involved.</text>
</comment>
<dbReference type="RefSeq" id="WP_075074070.1">
    <property type="nucleotide sequence ID" value="NZ_DF967972.1"/>
</dbReference>
<reference evidence="14" key="1">
    <citation type="submission" date="2015-07" db="EMBL/GenBank/DDBJ databases">
        <title>Draft Genome Sequences of Anaerolinea thermolimosa IMO-1, Bellilinea caldifistulae GOMI-1, Leptolinea tardivitalis YMTK-2, Levilinea saccharolytica KIBI-1,Longilinea arvoryzae KOME-1, Previously Described as Members of the Anaerolineaceae (Chloroflexi).</title>
        <authorList>
            <person name="Sekiguchi Y."/>
            <person name="Ohashi A."/>
            <person name="Matsuura N."/>
            <person name="Tourlousse M.D."/>
        </authorList>
    </citation>
    <scope>NUCLEOTIDE SEQUENCE [LARGE SCALE GENOMIC DNA]</scope>
    <source>
        <strain evidence="14">KOME-1</strain>
    </source>
</reference>
<dbReference type="InterPro" id="IPR022813">
    <property type="entry name" value="SecD/SecF_arch_bac"/>
</dbReference>
<keyword evidence="6 9" id="KW-1133">Transmembrane helix</keyword>
<evidence type="ECO:0000256" key="9">
    <source>
        <dbReference type="HAMAP-Rule" id="MF_01463"/>
    </source>
</evidence>
<evidence type="ECO:0000256" key="3">
    <source>
        <dbReference type="ARBA" id="ARBA00022475"/>
    </source>
</evidence>
<dbReference type="Proteomes" id="UP000055060">
    <property type="component" value="Unassembled WGS sequence"/>
</dbReference>
<organism evidence="14">
    <name type="scientific">Longilinea arvoryzae</name>
    <dbReference type="NCBI Taxonomy" id="360412"/>
    <lineage>
        <taxon>Bacteria</taxon>
        <taxon>Bacillati</taxon>
        <taxon>Chloroflexota</taxon>
        <taxon>Anaerolineae</taxon>
        <taxon>Anaerolineales</taxon>
        <taxon>Anaerolineaceae</taxon>
        <taxon>Longilinea</taxon>
    </lineage>
</organism>
<evidence type="ECO:0000256" key="4">
    <source>
        <dbReference type="ARBA" id="ARBA00022692"/>
    </source>
</evidence>
<evidence type="ECO:0000256" key="5">
    <source>
        <dbReference type="ARBA" id="ARBA00022927"/>
    </source>
</evidence>
<dbReference type="Pfam" id="PF21760">
    <property type="entry name" value="SecD_1st"/>
    <property type="match status" value="1"/>
</dbReference>